<dbReference type="FunFam" id="1.10.3730.10:FF:000001">
    <property type="entry name" value="Pyrroline-5-carboxylate reductase"/>
    <property type="match status" value="1"/>
</dbReference>
<dbReference type="PIRSF" id="PIRSF000193">
    <property type="entry name" value="Pyrrol-5-carb_rd"/>
    <property type="match status" value="1"/>
</dbReference>
<protein>
    <recommendedName>
        <fullName evidence="4 5">Pyrroline-5-carboxylate reductase</fullName>
        <shortName evidence="4">P5C reductase</shortName>
        <shortName evidence="4">P5CR</shortName>
        <ecNumber evidence="4 5">1.5.1.2</ecNumber>
    </recommendedName>
    <alternativeName>
        <fullName evidence="4">PCA reductase</fullName>
    </alternativeName>
</protein>
<evidence type="ECO:0000256" key="6">
    <source>
        <dbReference type="RuleBase" id="RU003903"/>
    </source>
</evidence>
<evidence type="ECO:0000256" key="3">
    <source>
        <dbReference type="ARBA" id="ARBA00023002"/>
    </source>
</evidence>
<comment type="catalytic activity">
    <reaction evidence="4 6">
        <text>L-proline + NADP(+) = (S)-1-pyrroline-5-carboxylate + NADPH + 2 H(+)</text>
        <dbReference type="Rhea" id="RHEA:14109"/>
        <dbReference type="ChEBI" id="CHEBI:15378"/>
        <dbReference type="ChEBI" id="CHEBI:17388"/>
        <dbReference type="ChEBI" id="CHEBI:57783"/>
        <dbReference type="ChEBI" id="CHEBI:58349"/>
        <dbReference type="ChEBI" id="CHEBI:60039"/>
        <dbReference type="EC" id="1.5.1.2"/>
    </reaction>
</comment>
<dbReference type="PROSITE" id="PS00521">
    <property type="entry name" value="P5CR"/>
    <property type="match status" value="1"/>
</dbReference>
<comment type="caution">
    <text evidence="9">The sequence shown here is derived from an EMBL/GenBank/DDBJ whole genome shotgun (WGS) entry which is preliminary data.</text>
</comment>
<dbReference type="InterPro" id="IPR053790">
    <property type="entry name" value="P5CR-like_CS"/>
</dbReference>
<comment type="pathway">
    <text evidence="4 6">Amino-acid biosynthesis; L-proline biosynthesis; L-proline from L-glutamate 5-semialdehyde: step 1/1.</text>
</comment>
<reference evidence="10" key="1">
    <citation type="submission" date="2016-04" db="EMBL/GenBank/DDBJ databases">
        <title>The genome sequence project of a novel Fervidobacterium isolate from a hot spring in Thailand.</title>
        <authorList>
            <person name="Gonzalez J.M."/>
            <person name="Cuecas A."/>
            <person name="Kanoksilapatham W."/>
        </authorList>
    </citation>
    <scope>NUCLEOTIDE SEQUENCE [LARGE SCALE GENOMIC DNA]</scope>
    <source>
        <strain evidence="10">FC2004</strain>
    </source>
</reference>
<comment type="similarity">
    <text evidence="1 4 6">Belongs to the pyrroline-5-carboxylate reductase family.</text>
</comment>
<comment type="subcellular location">
    <subcellularLocation>
        <location evidence="4">Cytoplasm</location>
    </subcellularLocation>
</comment>
<dbReference type="Proteomes" id="UP000094570">
    <property type="component" value="Unassembled WGS sequence"/>
</dbReference>
<sequence>MSDLISGENVRLGVIGVGNIGSMILDVLLNTPENSRYLFFIYNRSPEKMNKYSKLENVRICRSAMEVYKEAEFTFVCVKPHQTESVYSEIRHLPEESRVLVSTAAGKTLADIVDGAKRTRVIRIMPTITSRIGVGMTAVAYSEVIDEKTKAMFEKIFRPFGELIELPEEKFDAFTVLASSGPAFVAFVLESFIEGAINIGVNPDYARDIVLRTFEGSVKFLERMSIEPSRLKYMVSSPGGVTIRGLFELEKNAVKGAIMSAIQEAYNKSRSLGG</sequence>
<dbReference type="PANTHER" id="PTHR11645:SF0">
    <property type="entry name" value="PYRROLINE-5-CARBOXYLATE REDUCTASE 3"/>
    <property type="match status" value="1"/>
</dbReference>
<gene>
    <name evidence="4" type="primary">proC</name>
    <name evidence="9" type="ORF">A4H02_03615</name>
</gene>
<keyword evidence="10" id="KW-1185">Reference proteome</keyword>
<dbReference type="AlphaFoldDB" id="A0A1E3G348"/>
<evidence type="ECO:0000256" key="4">
    <source>
        <dbReference type="HAMAP-Rule" id="MF_01925"/>
    </source>
</evidence>
<evidence type="ECO:0000256" key="5">
    <source>
        <dbReference type="NCBIfam" id="TIGR00112"/>
    </source>
</evidence>
<dbReference type="RefSeq" id="WP_069292818.1">
    <property type="nucleotide sequence ID" value="NZ_CP140110.1"/>
</dbReference>
<evidence type="ECO:0000256" key="1">
    <source>
        <dbReference type="ARBA" id="ARBA00005525"/>
    </source>
</evidence>
<keyword evidence="4" id="KW-0963">Cytoplasm</keyword>
<dbReference type="HAMAP" id="MF_01925">
    <property type="entry name" value="P5C_reductase"/>
    <property type="match status" value="1"/>
</dbReference>
<dbReference type="STRING" id="1008305.A4H02_03615"/>
<comment type="function">
    <text evidence="4">Catalyzes the reduction of 1-pyrroline-5-carboxylate (PCA) to L-proline.</text>
</comment>
<dbReference type="Pfam" id="PF14748">
    <property type="entry name" value="P5CR_dimer"/>
    <property type="match status" value="1"/>
</dbReference>
<name>A0A1E3G348_9BACT</name>
<dbReference type="SUPFAM" id="SSF48179">
    <property type="entry name" value="6-phosphogluconate dehydrogenase C-terminal domain-like"/>
    <property type="match status" value="1"/>
</dbReference>
<dbReference type="InterPro" id="IPR036291">
    <property type="entry name" value="NAD(P)-bd_dom_sf"/>
</dbReference>
<proteinExistence type="inferred from homology"/>
<evidence type="ECO:0000313" key="9">
    <source>
        <dbReference type="EMBL" id="ODN30639.1"/>
    </source>
</evidence>
<organism evidence="9 10">
    <name type="scientific">Fervidobacterium thailandense</name>
    <dbReference type="NCBI Taxonomy" id="1008305"/>
    <lineage>
        <taxon>Bacteria</taxon>
        <taxon>Thermotogati</taxon>
        <taxon>Thermotogota</taxon>
        <taxon>Thermotogae</taxon>
        <taxon>Thermotogales</taxon>
        <taxon>Fervidobacteriaceae</taxon>
        <taxon>Fervidobacterium</taxon>
    </lineage>
</organism>
<dbReference type="PANTHER" id="PTHR11645">
    <property type="entry name" value="PYRROLINE-5-CARBOXYLATE REDUCTASE"/>
    <property type="match status" value="1"/>
</dbReference>
<dbReference type="InterPro" id="IPR008927">
    <property type="entry name" value="6-PGluconate_DH-like_C_sf"/>
</dbReference>
<dbReference type="GO" id="GO:0004735">
    <property type="term" value="F:pyrroline-5-carboxylate reductase activity"/>
    <property type="evidence" value="ECO:0007669"/>
    <property type="project" value="UniProtKB-UniRule"/>
</dbReference>
<evidence type="ECO:0000256" key="2">
    <source>
        <dbReference type="ARBA" id="ARBA00022857"/>
    </source>
</evidence>
<evidence type="ECO:0000259" key="7">
    <source>
        <dbReference type="Pfam" id="PF03807"/>
    </source>
</evidence>
<dbReference type="Gene3D" id="3.40.50.720">
    <property type="entry name" value="NAD(P)-binding Rossmann-like Domain"/>
    <property type="match status" value="1"/>
</dbReference>
<dbReference type="InterPro" id="IPR028939">
    <property type="entry name" value="P5C_Rdtase_cat_N"/>
</dbReference>
<evidence type="ECO:0000259" key="8">
    <source>
        <dbReference type="Pfam" id="PF14748"/>
    </source>
</evidence>
<feature type="domain" description="Pyrroline-5-carboxylate reductase dimerisation" evidence="8">
    <location>
        <begin position="168"/>
        <end position="272"/>
    </location>
</feature>
<dbReference type="OrthoDB" id="9805754at2"/>
<dbReference type="GO" id="GO:0055129">
    <property type="term" value="P:L-proline biosynthetic process"/>
    <property type="evidence" value="ECO:0007669"/>
    <property type="project" value="UniProtKB-UniRule"/>
</dbReference>
<dbReference type="GO" id="GO:0005737">
    <property type="term" value="C:cytoplasm"/>
    <property type="evidence" value="ECO:0007669"/>
    <property type="project" value="UniProtKB-SubCell"/>
</dbReference>
<dbReference type="EMBL" id="LWAF01000004">
    <property type="protein sequence ID" value="ODN30639.1"/>
    <property type="molecule type" value="Genomic_DNA"/>
</dbReference>
<dbReference type="NCBIfam" id="TIGR00112">
    <property type="entry name" value="proC"/>
    <property type="match status" value="1"/>
</dbReference>
<dbReference type="SUPFAM" id="SSF51735">
    <property type="entry name" value="NAD(P)-binding Rossmann-fold domains"/>
    <property type="match status" value="1"/>
</dbReference>
<keyword evidence="3 4" id="KW-0560">Oxidoreductase</keyword>
<comment type="catalytic activity">
    <reaction evidence="4">
        <text>L-proline + NAD(+) = (S)-1-pyrroline-5-carboxylate + NADH + 2 H(+)</text>
        <dbReference type="Rhea" id="RHEA:14105"/>
        <dbReference type="ChEBI" id="CHEBI:15378"/>
        <dbReference type="ChEBI" id="CHEBI:17388"/>
        <dbReference type="ChEBI" id="CHEBI:57540"/>
        <dbReference type="ChEBI" id="CHEBI:57945"/>
        <dbReference type="ChEBI" id="CHEBI:60039"/>
        <dbReference type="EC" id="1.5.1.2"/>
    </reaction>
</comment>
<keyword evidence="4 6" id="KW-0641">Proline biosynthesis</keyword>
<dbReference type="UniPathway" id="UPA00098">
    <property type="reaction ID" value="UER00361"/>
</dbReference>
<dbReference type="EC" id="1.5.1.2" evidence="4 5"/>
<evidence type="ECO:0000313" key="10">
    <source>
        <dbReference type="Proteomes" id="UP000094570"/>
    </source>
</evidence>
<keyword evidence="4 6" id="KW-0028">Amino-acid biosynthesis</keyword>
<keyword evidence="2 4" id="KW-0521">NADP</keyword>
<feature type="domain" description="Pyrroline-5-carboxylate reductase catalytic N-terminal" evidence="7">
    <location>
        <begin position="11"/>
        <end position="106"/>
    </location>
</feature>
<dbReference type="InterPro" id="IPR000304">
    <property type="entry name" value="Pyrroline-COOH_reductase"/>
</dbReference>
<dbReference type="Gene3D" id="1.10.3730.10">
    <property type="entry name" value="ProC C-terminal domain-like"/>
    <property type="match status" value="1"/>
</dbReference>
<dbReference type="Pfam" id="PF03807">
    <property type="entry name" value="F420_oxidored"/>
    <property type="match status" value="1"/>
</dbReference>
<dbReference type="InterPro" id="IPR029036">
    <property type="entry name" value="P5CR_dimer"/>
</dbReference>
<accession>A0A1E3G348</accession>